<organism evidence="1 2">
    <name type="scientific">Adiantum capillus-veneris</name>
    <name type="common">Maidenhair fern</name>
    <dbReference type="NCBI Taxonomy" id="13818"/>
    <lineage>
        <taxon>Eukaryota</taxon>
        <taxon>Viridiplantae</taxon>
        <taxon>Streptophyta</taxon>
        <taxon>Embryophyta</taxon>
        <taxon>Tracheophyta</taxon>
        <taxon>Polypodiopsida</taxon>
        <taxon>Polypodiidae</taxon>
        <taxon>Polypodiales</taxon>
        <taxon>Pteridineae</taxon>
        <taxon>Pteridaceae</taxon>
        <taxon>Vittarioideae</taxon>
        <taxon>Adiantum</taxon>
    </lineage>
</organism>
<comment type="caution">
    <text evidence="1">The sequence shown here is derived from an EMBL/GenBank/DDBJ whole genome shotgun (WGS) entry which is preliminary data.</text>
</comment>
<dbReference type="EMBL" id="JABFUD020000001">
    <property type="protein sequence ID" value="KAI5084386.1"/>
    <property type="molecule type" value="Genomic_DNA"/>
</dbReference>
<evidence type="ECO:0000313" key="1">
    <source>
        <dbReference type="EMBL" id="KAI5084386.1"/>
    </source>
</evidence>
<gene>
    <name evidence="1" type="ORF">GOP47_0000555</name>
</gene>
<proteinExistence type="predicted"/>
<name>A0A9D4ZSF2_ADICA</name>
<accession>A0A9D4ZSF2</accession>
<dbReference type="Proteomes" id="UP000886520">
    <property type="component" value="Chromosome 1"/>
</dbReference>
<evidence type="ECO:0000313" key="2">
    <source>
        <dbReference type="Proteomes" id="UP000886520"/>
    </source>
</evidence>
<reference evidence="1" key="1">
    <citation type="submission" date="2021-01" db="EMBL/GenBank/DDBJ databases">
        <title>Adiantum capillus-veneris genome.</title>
        <authorList>
            <person name="Fang Y."/>
            <person name="Liao Q."/>
        </authorList>
    </citation>
    <scope>NUCLEOTIDE SEQUENCE</scope>
    <source>
        <strain evidence="1">H3</strain>
        <tissue evidence="1">Leaf</tissue>
    </source>
</reference>
<protein>
    <recommendedName>
        <fullName evidence="3">Bulb-type lectin domain-containing protein</fullName>
    </recommendedName>
</protein>
<keyword evidence="2" id="KW-1185">Reference proteome</keyword>
<dbReference type="OrthoDB" id="1930390at2759"/>
<sequence>MPRQPPPTFAQLAPSPSDIASWETRAVLLYQKVKFLCYCFYYLLSSPQKSLPPQALTRLLFPPKRLQKFWVSKEGANYTLGFKAVAAGEYLLAIWHLKDLTQTPIWWAAIGDQPAIANQWATFLYDENSGLLELQNSAAMSIWRSDTLNSSNGVQFLETGQHAH</sequence>
<evidence type="ECO:0008006" key="3">
    <source>
        <dbReference type="Google" id="ProtNLM"/>
    </source>
</evidence>
<dbReference type="AlphaFoldDB" id="A0A9D4ZSF2"/>